<dbReference type="Gene3D" id="3.30.9.10">
    <property type="entry name" value="D-Amino Acid Oxidase, subunit A, domain 2"/>
    <property type="match status" value="1"/>
</dbReference>
<dbReference type="Proteomes" id="UP000887222">
    <property type="component" value="Unassembled WGS sequence"/>
</dbReference>
<proteinExistence type="predicted"/>
<reference evidence="3 4" key="1">
    <citation type="journal article" date="2022" name="Int. J. Syst. Evol. Microbiol.">
        <title>Noviherbaspirillum aridicola sp. nov., isolated from an arid soil in Pakistan.</title>
        <authorList>
            <person name="Khan I.U."/>
            <person name="Saqib M."/>
            <person name="Amin A."/>
            <person name="Hussain F."/>
            <person name="Li L."/>
            <person name="Liu Y.H."/>
            <person name="Fang B.Z."/>
            <person name="Ahmed I."/>
            <person name="Li W.J."/>
        </authorList>
    </citation>
    <scope>NUCLEOTIDE SEQUENCE [LARGE SCALE GENOMIC DNA]</scope>
    <source>
        <strain evidence="3 4">NCCP-691</strain>
    </source>
</reference>
<evidence type="ECO:0000259" key="2">
    <source>
        <dbReference type="Pfam" id="PF01266"/>
    </source>
</evidence>
<dbReference type="Pfam" id="PF01266">
    <property type="entry name" value="DAO"/>
    <property type="match status" value="1"/>
</dbReference>
<accession>A0ABQ4Q747</accession>
<evidence type="ECO:0000313" key="4">
    <source>
        <dbReference type="Proteomes" id="UP000887222"/>
    </source>
</evidence>
<dbReference type="SUPFAM" id="SSF51905">
    <property type="entry name" value="FAD/NAD(P)-binding domain"/>
    <property type="match status" value="1"/>
</dbReference>
<keyword evidence="1" id="KW-0560">Oxidoreductase</keyword>
<dbReference type="Gene3D" id="3.50.50.60">
    <property type="entry name" value="FAD/NAD(P)-binding domain"/>
    <property type="match status" value="1"/>
</dbReference>
<dbReference type="RefSeq" id="WP_220809482.1">
    <property type="nucleotide sequence ID" value="NZ_BPMK01000014.1"/>
</dbReference>
<dbReference type="InterPro" id="IPR006076">
    <property type="entry name" value="FAD-dep_OxRdtase"/>
</dbReference>
<organism evidence="3 4">
    <name type="scientific">Noviherbaspirillum aridicola</name>
    <dbReference type="NCBI Taxonomy" id="2849687"/>
    <lineage>
        <taxon>Bacteria</taxon>
        <taxon>Pseudomonadati</taxon>
        <taxon>Pseudomonadota</taxon>
        <taxon>Betaproteobacteria</taxon>
        <taxon>Burkholderiales</taxon>
        <taxon>Oxalobacteraceae</taxon>
        <taxon>Noviherbaspirillum</taxon>
    </lineage>
</organism>
<evidence type="ECO:0000313" key="3">
    <source>
        <dbReference type="EMBL" id="GIZ53056.1"/>
    </source>
</evidence>
<dbReference type="PANTHER" id="PTHR13847:SF289">
    <property type="entry name" value="GLYCINE OXIDASE"/>
    <property type="match status" value="1"/>
</dbReference>
<dbReference type="EMBL" id="BPMK01000014">
    <property type="protein sequence ID" value="GIZ53056.1"/>
    <property type="molecule type" value="Genomic_DNA"/>
</dbReference>
<name>A0ABQ4Q747_9BURK</name>
<sequence length="417" mass="43918">MQDTANPPVIVIGAGIVGLCVAWELRKAGREVRLIDPEAPGSQCSYGNAGAISSGSVAPLAMPGVMRNAAAMLLDADSPLHVPARYWLRAAPWLLRFVRAADPARIEGIADALSTLFAGALDNHRALAAEIGCPQRVVQNGQLHLYRDEQALAKDAGSWRLRRERGVAAEVIDAAAIRALEPSVSPDYRVAVFMPGQGAVTEPFRYAGALAEALRARGAAFIRDRVRGLERGVDGWTVRGEAGAYAAADVVIAAGAWSAPLLRPFGLRVPLESQRGYHLHVAEPGVSLGRPVVLADRKVFLAPMETGVRISGTVEFGGLDMPPTARRAQLLGAAALAGFPQLKLGERPATWMGHRPCLPDSLPVLGPVPSLPGLWCAFGHGHLGLTASANTGKWLAAAIAGDTGGDRFAPFSATRFS</sequence>
<dbReference type="PANTHER" id="PTHR13847">
    <property type="entry name" value="SARCOSINE DEHYDROGENASE-RELATED"/>
    <property type="match status" value="1"/>
</dbReference>
<keyword evidence="4" id="KW-1185">Reference proteome</keyword>
<comment type="caution">
    <text evidence="3">The sequence shown here is derived from an EMBL/GenBank/DDBJ whole genome shotgun (WGS) entry which is preliminary data.</text>
</comment>
<feature type="domain" description="FAD dependent oxidoreductase" evidence="2">
    <location>
        <begin position="9"/>
        <end position="397"/>
    </location>
</feature>
<dbReference type="InterPro" id="IPR036188">
    <property type="entry name" value="FAD/NAD-bd_sf"/>
</dbReference>
<evidence type="ECO:0000256" key="1">
    <source>
        <dbReference type="ARBA" id="ARBA00023002"/>
    </source>
</evidence>
<protein>
    <submittedName>
        <fullName evidence="3">Cytochrome c4</fullName>
    </submittedName>
</protein>
<dbReference type="SUPFAM" id="SSF54373">
    <property type="entry name" value="FAD-linked reductases, C-terminal domain"/>
    <property type="match status" value="1"/>
</dbReference>
<gene>
    <name evidence="3" type="ORF">NCCP691_30700</name>
</gene>